<gene>
    <name evidence="1" type="ORF">FBU59_002319</name>
</gene>
<protein>
    <submittedName>
        <fullName evidence="1">Uncharacterized protein</fullName>
    </submittedName>
</protein>
<organism evidence="1 2">
    <name type="scientific">Linderina macrospora</name>
    <dbReference type="NCBI Taxonomy" id="4868"/>
    <lineage>
        <taxon>Eukaryota</taxon>
        <taxon>Fungi</taxon>
        <taxon>Fungi incertae sedis</taxon>
        <taxon>Zoopagomycota</taxon>
        <taxon>Kickxellomycotina</taxon>
        <taxon>Kickxellomycetes</taxon>
        <taxon>Kickxellales</taxon>
        <taxon>Kickxellaceae</taxon>
        <taxon>Linderina</taxon>
    </lineage>
</organism>
<proteinExistence type="predicted"/>
<keyword evidence="2" id="KW-1185">Reference proteome</keyword>
<name>A0ACC1JBG4_9FUNG</name>
<accession>A0ACC1JBG4</accession>
<dbReference type="EMBL" id="JANBPW010001246">
    <property type="protein sequence ID" value="KAJ1945399.1"/>
    <property type="molecule type" value="Genomic_DNA"/>
</dbReference>
<dbReference type="Proteomes" id="UP001150603">
    <property type="component" value="Unassembled WGS sequence"/>
</dbReference>
<evidence type="ECO:0000313" key="2">
    <source>
        <dbReference type="Proteomes" id="UP001150603"/>
    </source>
</evidence>
<comment type="caution">
    <text evidence="1">The sequence shown here is derived from an EMBL/GenBank/DDBJ whole genome shotgun (WGS) entry which is preliminary data.</text>
</comment>
<reference evidence="1" key="1">
    <citation type="submission" date="2022-07" db="EMBL/GenBank/DDBJ databases">
        <title>Phylogenomic reconstructions and comparative analyses of Kickxellomycotina fungi.</title>
        <authorList>
            <person name="Reynolds N.K."/>
            <person name="Stajich J.E."/>
            <person name="Barry K."/>
            <person name="Grigoriev I.V."/>
            <person name="Crous P."/>
            <person name="Smith M.E."/>
        </authorList>
    </citation>
    <scope>NUCLEOTIDE SEQUENCE</scope>
    <source>
        <strain evidence="1">NRRL 5244</strain>
    </source>
</reference>
<evidence type="ECO:0000313" key="1">
    <source>
        <dbReference type="EMBL" id="KAJ1945399.1"/>
    </source>
</evidence>
<sequence>MRFTITTSLAVCAAVAAASQVEGSGLRSTTGRNVNRRAIIPQECSYTGCNGFGETFPSKPIGGVWMPPSKTRGSPPKPRKLRNKPKKPVKISKRGRGSLRSPPIFCAGTGCGQYYDHLKPSYSFIPESPKRTSGDKTKKMKKPVKMSKRSRVSPDPICNGAGCGRYYEHLMPSRLLFPESPKRTNGGKKKSKPVKSKRALIKPDILPQACPYTGCDGYERSPSIWEAINAPERRRKNPGEKNPGKKSGKKNTNQRGGEIDYDDVDSSYNQRAMYEDYDEYNQRIGRTLEMIF</sequence>